<organism evidence="2 3">
    <name type="scientific">Coniochaeta hoffmannii</name>
    <dbReference type="NCBI Taxonomy" id="91930"/>
    <lineage>
        <taxon>Eukaryota</taxon>
        <taxon>Fungi</taxon>
        <taxon>Dikarya</taxon>
        <taxon>Ascomycota</taxon>
        <taxon>Pezizomycotina</taxon>
        <taxon>Sordariomycetes</taxon>
        <taxon>Sordariomycetidae</taxon>
        <taxon>Coniochaetales</taxon>
        <taxon>Coniochaetaceae</taxon>
        <taxon>Coniochaeta</taxon>
    </lineage>
</organism>
<dbReference type="EMBL" id="JANBVN010000031">
    <property type="protein sequence ID" value="KAJ9160778.1"/>
    <property type="molecule type" value="Genomic_DNA"/>
</dbReference>
<feature type="region of interest" description="Disordered" evidence="1">
    <location>
        <begin position="1"/>
        <end position="31"/>
    </location>
</feature>
<protein>
    <submittedName>
        <fullName evidence="2">Uncharacterized protein</fullName>
    </submittedName>
</protein>
<name>A0AA38SHS1_9PEZI</name>
<accession>A0AA38SHS1</accession>
<sequence>MSYDHNGYPLPGTEGYMDPGDEGYMDPGDVPFDEYVNYEQYDESDFAATQQYPSEANAYPAQAESGSGFSS</sequence>
<evidence type="ECO:0000313" key="2">
    <source>
        <dbReference type="EMBL" id="KAJ9160778.1"/>
    </source>
</evidence>
<dbReference type="AlphaFoldDB" id="A0AA38SHS1"/>
<comment type="caution">
    <text evidence="2">The sequence shown here is derived from an EMBL/GenBank/DDBJ whole genome shotgun (WGS) entry which is preliminary data.</text>
</comment>
<reference evidence="2" key="1">
    <citation type="submission" date="2022-07" db="EMBL/GenBank/DDBJ databases">
        <title>Fungi with potential for degradation of polypropylene.</title>
        <authorList>
            <person name="Gostincar C."/>
        </authorList>
    </citation>
    <scope>NUCLEOTIDE SEQUENCE</scope>
    <source>
        <strain evidence="2">EXF-13287</strain>
    </source>
</reference>
<evidence type="ECO:0000256" key="1">
    <source>
        <dbReference type="SAM" id="MobiDB-lite"/>
    </source>
</evidence>
<dbReference type="Proteomes" id="UP001174691">
    <property type="component" value="Unassembled WGS sequence"/>
</dbReference>
<gene>
    <name evidence="2" type="ORF">NKR19_g2969</name>
</gene>
<evidence type="ECO:0000313" key="3">
    <source>
        <dbReference type="Proteomes" id="UP001174691"/>
    </source>
</evidence>
<feature type="region of interest" description="Disordered" evidence="1">
    <location>
        <begin position="45"/>
        <end position="71"/>
    </location>
</feature>
<keyword evidence="3" id="KW-1185">Reference proteome</keyword>
<proteinExistence type="predicted"/>